<dbReference type="InterPro" id="IPR050523">
    <property type="entry name" value="AKR_Detox_Biosynth"/>
</dbReference>
<dbReference type="GO" id="GO:0016491">
    <property type="term" value="F:oxidoreductase activity"/>
    <property type="evidence" value="ECO:0007669"/>
    <property type="project" value="InterPro"/>
</dbReference>
<keyword evidence="3" id="KW-1185">Reference proteome</keyword>
<dbReference type="InterPro" id="IPR036812">
    <property type="entry name" value="NAD(P)_OxRdtase_dom_sf"/>
</dbReference>
<dbReference type="Gene3D" id="3.20.20.100">
    <property type="entry name" value="NADP-dependent oxidoreductase domain"/>
    <property type="match status" value="1"/>
</dbReference>
<evidence type="ECO:0000259" key="1">
    <source>
        <dbReference type="Pfam" id="PF00248"/>
    </source>
</evidence>
<dbReference type="STRING" id="1299341.SAMN05444005_103222"/>
<organism evidence="2 3">
    <name type="scientific">Flavobacterium urocaniciphilum</name>
    <dbReference type="NCBI Taxonomy" id="1299341"/>
    <lineage>
        <taxon>Bacteria</taxon>
        <taxon>Pseudomonadati</taxon>
        <taxon>Bacteroidota</taxon>
        <taxon>Flavobacteriia</taxon>
        <taxon>Flavobacteriales</taxon>
        <taxon>Flavobacteriaceae</taxon>
        <taxon>Flavobacterium</taxon>
    </lineage>
</organism>
<dbReference type="AlphaFoldDB" id="A0A1H9BUK2"/>
<dbReference type="PANTHER" id="PTHR43364:SF1">
    <property type="entry name" value="OXIDOREDUCTASE YDHF"/>
    <property type="match status" value="1"/>
</dbReference>
<dbReference type="SUPFAM" id="SSF51430">
    <property type="entry name" value="NAD(P)-linked oxidoreductase"/>
    <property type="match status" value="1"/>
</dbReference>
<gene>
    <name evidence="2" type="ORF">SAMN05444005_103222</name>
</gene>
<dbReference type="InterPro" id="IPR020471">
    <property type="entry name" value="AKR"/>
</dbReference>
<dbReference type="PANTHER" id="PTHR43364">
    <property type="entry name" value="NADH-SPECIFIC METHYLGLYOXAL REDUCTASE-RELATED"/>
    <property type="match status" value="1"/>
</dbReference>
<dbReference type="Pfam" id="PF00248">
    <property type="entry name" value="Aldo_ket_red"/>
    <property type="match status" value="1"/>
</dbReference>
<reference evidence="2 3" key="1">
    <citation type="submission" date="2016-10" db="EMBL/GenBank/DDBJ databases">
        <authorList>
            <person name="de Groot N.N."/>
        </authorList>
    </citation>
    <scope>NUCLEOTIDE SEQUENCE [LARGE SCALE GENOMIC DNA]</scope>
    <source>
        <strain evidence="2 3">DSM 27078</strain>
    </source>
</reference>
<name>A0A1H9BUK2_9FLAO</name>
<dbReference type="EMBL" id="FOEI01000003">
    <property type="protein sequence ID" value="SEP92539.1"/>
    <property type="molecule type" value="Genomic_DNA"/>
</dbReference>
<proteinExistence type="predicted"/>
<sequence length="289" mass="33203">MPIQTSSLIAGTMKWGSWGKGFNTAAMQNLIEICLAEKIHTFDHADIYGGYTTEAEFGKAWKEMSIPREKVQFITKCGIKYVCEERDYGIKHYDYSKEYIIWSVEQSLKNLQTEYIDVLLLHRPSPLMRSEVIADAVTELKISGKINHFGLSNFTPAQTDLIRKHTAVTYNQIQFSATHLQPMVNGELDYMQLHCIKPMAWNPLGSIYKEDIPQTIRIKELLNKLTLKYNLPEDILLLAWILKHPAKIAPVIGTTNIERIKALQVLQNFELELEDWFAIWTESIGTKIP</sequence>
<dbReference type="PRINTS" id="PR00069">
    <property type="entry name" value="ALDKETRDTASE"/>
</dbReference>
<dbReference type="OrthoDB" id="9773828at2"/>
<dbReference type="Proteomes" id="UP000198648">
    <property type="component" value="Unassembled WGS sequence"/>
</dbReference>
<accession>A0A1H9BUK2</accession>
<feature type="domain" description="NADP-dependent oxidoreductase" evidence="1">
    <location>
        <begin position="8"/>
        <end position="276"/>
    </location>
</feature>
<evidence type="ECO:0000313" key="3">
    <source>
        <dbReference type="Proteomes" id="UP000198648"/>
    </source>
</evidence>
<dbReference type="GO" id="GO:0005829">
    <property type="term" value="C:cytosol"/>
    <property type="evidence" value="ECO:0007669"/>
    <property type="project" value="TreeGrafter"/>
</dbReference>
<evidence type="ECO:0000313" key="2">
    <source>
        <dbReference type="EMBL" id="SEP92539.1"/>
    </source>
</evidence>
<protein>
    <submittedName>
        <fullName evidence="2">Predicted oxidoreductase</fullName>
    </submittedName>
</protein>
<dbReference type="RefSeq" id="WP_091467415.1">
    <property type="nucleotide sequence ID" value="NZ_FOEI01000003.1"/>
</dbReference>
<dbReference type="InterPro" id="IPR023210">
    <property type="entry name" value="NADP_OxRdtase_dom"/>
</dbReference>